<dbReference type="Proteomes" id="UP001549184">
    <property type="component" value="Unassembled WGS sequence"/>
</dbReference>
<dbReference type="SUPFAM" id="SSF55729">
    <property type="entry name" value="Acyl-CoA N-acyltransferases (Nat)"/>
    <property type="match status" value="1"/>
</dbReference>
<evidence type="ECO:0000259" key="1">
    <source>
        <dbReference type="PROSITE" id="PS51186"/>
    </source>
</evidence>
<comment type="caution">
    <text evidence="2">The sequence shown here is derived from an EMBL/GenBank/DDBJ whole genome shotgun (WGS) entry which is preliminary data.</text>
</comment>
<evidence type="ECO:0000313" key="3">
    <source>
        <dbReference type="Proteomes" id="UP001549184"/>
    </source>
</evidence>
<proteinExistence type="predicted"/>
<dbReference type="PANTHER" id="PTHR43792">
    <property type="entry name" value="GNAT FAMILY, PUTATIVE (AFU_ORTHOLOGUE AFUA_3G00765)-RELATED-RELATED"/>
    <property type="match status" value="1"/>
</dbReference>
<dbReference type="InterPro" id="IPR016181">
    <property type="entry name" value="Acyl_CoA_acyltransferase"/>
</dbReference>
<dbReference type="EMBL" id="JBEPMU010000001">
    <property type="protein sequence ID" value="MET3651079.1"/>
    <property type="molecule type" value="Genomic_DNA"/>
</dbReference>
<protein>
    <submittedName>
        <fullName evidence="2">RimJ/RimL family protein N-acetyltransferase</fullName>
    </submittedName>
</protein>
<organism evidence="2 3">
    <name type="scientific">Dyella japonica</name>
    <dbReference type="NCBI Taxonomy" id="231455"/>
    <lineage>
        <taxon>Bacteria</taxon>
        <taxon>Pseudomonadati</taxon>
        <taxon>Pseudomonadota</taxon>
        <taxon>Gammaproteobacteria</taxon>
        <taxon>Lysobacterales</taxon>
        <taxon>Rhodanobacteraceae</taxon>
        <taxon>Dyella</taxon>
    </lineage>
</organism>
<evidence type="ECO:0000313" key="2">
    <source>
        <dbReference type="EMBL" id="MET3651079.1"/>
    </source>
</evidence>
<reference evidence="2 3" key="1">
    <citation type="submission" date="2024-06" db="EMBL/GenBank/DDBJ databases">
        <title>Sorghum-associated microbial communities from plants grown in Nebraska, USA.</title>
        <authorList>
            <person name="Schachtman D."/>
        </authorList>
    </citation>
    <scope>NUCLEOTIDE SEQUENCE [LARGE SCALE GENOMIC DNA]</scope>
    <source>
        <strain evidence="2 3">1073</strain>
    </source>
</reference>
<sequence>MELTTARLRIDALREGDAAALFGYRSDPEVSRYQGWRPASLADAEGFIRNQSGIAVPSPGEWFQRAIRRHGEPTLIGDLGLCLSEDGQAEFGVTLAPDAQGHGLAREAVGALFDGLFGGLDIHRVHASVDPRNASSMALLKALGMRQEAHFRESLLFRGEWVDDVVFALLAREWREIGAKGAGFAASR</sequence>
<dbReference type="InterPro" id="IPR000182">
    <property type="entry name" value="GNAT_dom"/>
</dbReference>
<feature type="domain" description="N-acetyltransferase" evidence="1">
    <location>
        <begin position="8"/>
        <end position="172"/>
    </location>
</feature>
<dbReference type="Pfam" id="PF13302">
    <property type="entry name" value="Acetyltransf_3"/>
    <property type="match status" value="1"/>
</dbReference>
<gene>
    <name evidence="2" type="ORF">ABIC75_000781</name>
</gene>
<dbReference type="Gene3D" id="3.40.630.30">
    <property type="match status" value="1"/>
</dbReference>
<dbReference type="PANTHER" id="PTHR43792:SF1">
    <property type="entry name" value="N-ACETYLTRANSFERASE DOMAIN-CONTAINING PROTEIN"/>
    <property type="match status" value="1"/>
</dbReference>
<dbReference type="RefSeq" id="WP_354012540.1">
    <property type="nucleotide sequence ID" value="NZ_JBEPMU010000001.1"/>
</dbReference>
<dbReference type="PROSITE" id="PS51186">
    <property type="entry name" value="GNAT"/>
    <property type="match status" value="1"/>
</dbReference>
<name>A0ABV2JT87_9GAMM</name>
<accession>A0ABV2JT87</accession>
<keyword evidence="3" id="KW-1185">Reference proteome</keyword>
<dbReference type="InterPro" id="IPR051531">
    <property type="entry name" value="N-acetyltransferase"/>
</dbReference>